<dbReference type="AlphaFoldDB" id="A0A232EKH9"/>
<accession>A0A232EKH9</accession>
<evidence type="ECO:0000313" key="2">
    <source>
        <dbReference type="Proteomes" id="UP000215335"/>
    </source>
</evidence>
<keyword evidence="2" id="KW-1185">Reference proteome</keyword>
<sequence length="136" mass="15321">MGSGGVFSSTKGGRQRDLENHIRDDPRLATLSRESGSGWPSLRRRRLYCWRLPFPWGNAGQPALRWLCNLFSRYPPADDLQLRRRNCGCWSRGCSVIQVYIPEVWISRGPMSINCRCSGHSAFSTSDGDSVVFGPD</sequence>
<organism evidence="1 2">
    <name type="scientific">Trichomalopsis sarcophagae</name>
    <dbReference type="NCBI Taxonomy" id="543379"/>
    <lineage>
        <taxon>Eukaryota</taxon>
        <taxon>Metazoa</taxon>
        <taxon>Ecdysozoa</taxon>
        <taxon>Arthropoda</taxon>
        <taxon>Hexapoda</taxon>
        <taxon>Insecta</taxon>
        <taxon>Pterygota</taxon>
        <taxon>Neoptera</taxon>
        <taxon>Endopterygota</taxon>
        <taxon>Hymenoptera</taxon>
        <taxon>Apocrita</taxon>
        <taxon>Proctotrupomorpha</taxon>
        <taxon>Chalcidoidea</taxon>
        <taxon>Pteromalidae</taxon>
        <taxon>Pteromalinae</taxon>
        <taxon>Trichomalopsis</taxon>
    </lineage>
</organism>
<comment type="caution">
    <text evidence="1">The sequence shown here is derived from an EMBL/GenBank/DDBJ whole genome shotgun (WGS) entry which is preliminary data.</text>
</comment>
<name>A0A232EKH9_9HYME</name>
<dbReference type="EMBL" id="NNAY01003795">
    <property type="protein sequence ID" value="OXU18853.1"/>
    <property type="molecule type" value="Genomic_DNA"/>
</dbReference>
<reference evidence="1 2" key="1">
    <citation type="journal article" date="2017" name="Curr. Biol.">
        <title>The Evolution of Venom by Co-option of Single-Copy Genes.</title>
        <authorList>
            <person name="Martinson E.O."/>
            <person name="Mrinalini"/>
            <person name="Kelkar Y.D."/>
            <person name="Chang C.H."/>
            <person name="Werren J.H."/>
        </authorList>
    </citation>
    <scope>NUCLEOTIDE SEQUENCE [LARGE SCALE GENOMIC DNA]</scope>
    <source>
        <strain evidence="1 2">Alberta</strain>
        <tissue evidence="1">Whole body</tissue>
    </source>
</reference>
<dbReference type="Proteomes" id="UP000215335">
    <property type="component" value="Unassembled WGS sequence"/>
</dbReference>
<protein>
    <submittedName>
        <fullName evidence="1">Uncharacterized protein</fullName>
    </submittedName>
</protein>
<proteinExistence type="predicted"/>
<evidence type="ECO:0000313" key="1">
    <source>
        <dbReference type="EMBL" id="OXU18853.1"/>
    </source>
</evidence>
<gene>
    <name evidence="1" type="ORF">TSAR_002340</name>
</gene>